<accession>A0AAV8GLV4</accession>
<dbReference type="AlphaFoldDB" id="A0AAV8GLV4"/>
<organism evidence="2 3">
    <name type="scientific">Rhynchospora pubera</name>
    <dbReference type="NCBI Taxonomy" id="906938"/>
    <lineage>
        <taxon>Eukaryota</taxon>
        <taxon>Viridiplantae</taxon>
        <taxon>Streptophyta</taxon>
        <taxon>Embryophyta</taxon>
        <taxon>Tracheophyta</taxon>
        <taxon>Spermatophyta</taxon>
        <taxon>Magnoliopsida</taxon>
        <taxon>Liliopsida</taxon>
        <taxon>Poales</taxon>
        <taxon>Cyperaceae</taxon>
        <taxon>Cyperoideae</taxon>
        <taxon>Rhynchosporeae</taxon>
        <taxon>Rhynchospora</taxon>
    </lineage>
</organism>
<dbReference type="SUPFAM" id="SSF53474">
    <property type="entry name" value="alpha/beta-Hydrolases"/>
    <property type="match status" value="1"/>
</dbReference>
<dbReference type="InterPro" id="IPR029058">
    <property type="entry name" value="AB_hydrolase_fold"/>
</dbReference>
<name>A0AAV8GLV4_9POAL</name>
<dbReference type="GO" id="GO:0016787">
    <property type="term" value="F:hydrolase activity"/>
    <property type="evidence" value="ECO:0007669"/>
    <property type="project" value="InterPro"/>
</dbReference>
<dbReference type="Pfam" id="PF07859">
    <property type="entry name" value="Abhydrolase_3"/>
    <property type="match status" value="1"/>
</dbReference>
<dbReference type="InterPro" id="IPR013094">
    <property type="entry name" value="AB_hydrolase_3"/>
</dbReference>
<evidence type="ECO:0000313" key="2">
    <source>
        <dbReference type="EMBL" id="KAJ4803853.1"/>
    </source>
</evidence>
<keyword evidence="3" id="KW-1185">Reference proteome</keyword>
<proteinExistence type="predicted"/>
<dbReference type="EMBL" id="JAMFTS010000001">
    <property type="protein sequence ID" value="KAJ4803853.1"/>
    <property type="molecule type" value="Genomic_DNA"/>
</dbReference>
<dbReference type="Proteomes" id="UP001140206">
    <property type="component" value="Chromosome 1"/>
</dbReference>
<comment type="caution">
    <text evidence="2">The sequence shown here is derived from an EMBL/GenBank/DDBJ whole genome shotgun (WGS) entry which is preliminary data.</text>
</comment>
<evidence type="ECO:0000259" key="1">
    <source>
        <dbReference type="Pfam" id="PF07859"/>
    </source>
</evidence>
<dbReference type="PANTHER" id="PTHR46238:SF11">
    <property type="entry name" value="AGAMOUS-LIKE MADS-BOX PROTEIN AGL16"/>
    <property type="match status" value="1"/>
</dbReference>
<evidence type="ECO:0000313" key="3">
    <source>
        <dbReference type="Proteomes" id="UP001140206"/>
    </source>
</evidence>
<feature type="domain" description="Alpha/beta hydrolase fold-3" evidence="1">
    <location>
        <begin position="271"/>
        <end position="492"/>
    </location>
</feature>
<gene>
    <name evidence="2" type="ORF">LUZ62_016419</name>
</gene>
<protein>
    <submittedName>
        <fullName evidence="2">Alpha/beta-Hydrolases superfamily protein</fullName>
    </submittedName>
</protein>
<dbReference type="PANTHER" id="PTHR46238">
    <property type="entry name" value="REVERSE TRANSCRIPTASE DOMAIN-CONTAINING PROTEIN"/>
    <property type="match status" value="1"/>
</dbReference>
<dbReference type="Gene3D" id="3.40.50.1820">
    <property type="entry name" value="alpha/beta hydrolase"/>
    <property type="match status" value="1"/>
</dbReference>
<sequence>MLQSDGEIDEDVSHRIRAGWVKWRQASGVLCDKKVPQKLKGKFYRTAIRPAMLYGAECWATKRRHVQKMSVAEMRMLRWICGHTRKDRIRNDDIRDMVGVAPIEEKLIQHRLRWFGHIQRRPPEAPVRIGILNHFENTRRGRGRPRLTWEEAVKRDLKEWNVSKELAIDRSAWKLAIHRKATSPKLNLISLFLSLSISLCVMGSSIQNPFLQIVEHPDGTITRPYVPESPPNPKDAPVLSKDLTLNPSHGTYVRIYLPADAKSKGQKLPIILFFHGGGFVLFSPKDATYHASCEAMATFVQALVISASYRRAPETRLPGAYDDAVEALSWVRSQAANLATADPWLSTHGDFSKFFMMGSSSGGNIAYQAAVRAKSMDLSPIRLSGVIINQPYFGGVERTKSEEGSVNDPVVPLHSNDMLWRLTLPIGADRDHEFANPMKTTGLAEAVGLGRCMVLGLIGDGLYDRQKVFADMLEQKGVDVVKRLDDTGIHAMELFVPPKAEALFREVREFVHGA</sequence>
<reference evidence="2" key="1">
    <citation type="submission" date="2022-08" db="EMBL/GenBank/DDBJ databases">
        <authorList>
            <person name="Marques A."/>
        </authorList>
    </citation>
    <scope>NUCLEOTIDE SEQUENCE</scope>
    <source>
        <strain evidence="2">RhyPub2mFocal</strain>
        <tissue evidence="2">Leaves</tissue>
    </source>
</reference>